<dbReference type="InterPro" id="IPR041664">
    <property type="entry name" value="AAA_16"/>
</dbReference>
<keyword evidence="3" id="KW-1185">Reference proteome</keyword>
<dbReference type="SUPFAM" id="SSF52540">
    <property type="entry name" value="P-loop containing nucleoside triphosphate hydrolases"/>
    <property type="match status" value="1"/>
</dbReference>
<dbReference type="Gene3D" id="3.40.50.300">
    <property type="entry name" value="P-loop containing nucleotide triphosphate hydrolases"/>
    <property type="match status" value="1"/>
</dbReference>
<dbReference type="PANTHER" id="PTHR34301">
    <property type="entry name" value="DNA-BINDING PROTEIN-RELATED"/>
    <property type="match status" value="1"/>
</dbReference>
<gene>
    <name evidence="2" type="ORF">EHS19_08175</name>
</gene>
<dbReference type="AlphaFoldDB" id="A0A5N5RFK5"/>
<dbReference type="GO" id="GO:0005524">
    <property type="term" value="F:ATP binding"/>
    <property type="evidence" value="ECO:0007669"/>
    <property type="project" value="UniProtKB-KW"/>
</dbReference>
<sequence>MQNAMINPFRPSAGANPPYLIGRNDTLDEFEDSLVSGPGSPNRLLRITGSRGAGKTVLLNALGKRARAHHWEVIDETAAPGFINNLILTVQASQPRTIKSVEFPSLGIDGIGNAALGKVEFNETTLPLTLRTALTEYLDHISKRHHDRGLFITIDETQGASTSDLRALATAVQHLIREDRNIAVAFAGLPGMTSSLLHDNVITFLRRATPIELTDIPLDLVSDAFENVIEKNGRSITPDALQIATEATRGYPFMVQLVGYNIWRKADDNTIDADAAKAGVEAARIRLGGTVHEPAIEDLSDIDRTYLLAMAQDIGPSKTGDIAQRIGKDAQYAGRYRERLIQAGIIYASSYGYVDYTIPYLRQWLREHAATLLMTATER</sequence>
<reference evidence="2 3" key="1">
    <citation type="journal article" date="2019" name="Int. J. Syst. Evol. Microbiol.">
        <title>Bifidobacterium jacchi sp. nov., isolated from the faeces of a baby common marmoset (Callithrix jacchus).</title>
        <authorList>
            <person name="Modesto M."/>
            <person name="Watanabe K."/>
            <person name="Arita M."/>
            <person name="Satti M."/>
            <person name="Oki K."/>
            <person name="Sciavilla P."/>
            <person name="Patavino C."/>
            <person name="Camma C."/>
            <person name="Michelini S."/>
            <person name="Sgorbati B."/>
            <person name="Mattarelli P."/>
        </authorList>
    </citation>
    <scope>NUCLEOTIDE SEQUENCE [LARGE SCALE GENOMIC DNA]</scope>
    <source>
        <strain evidence="2 3">MRM 9.3</strain>
    </source>
</reference>
<dbReference type="OrthoDB" id="2020141at2"/>
<dbReference type="RefSeq" id="WP_151917267.1">
    <property type="nucleotide sequence ID" value="NZ_RQSP01000031.1"/>
</dbReference>
<protein>
    <submittedName>
        <fullName evidence="2">ATP-binding protein</fullName>
    </submittedName>
</protein>
<dbReference type="PANTHER" id="PTHR34301:SF8">
    <property type="entry name" value="ATPASE DOMAIN-CONTAINING PROTEIN"/>
    <property type="match status" value="1"/>
</dbReference>
<feature type="domain" description="Orc1-like AAA ATPase" evidence="1">
    <location>
        <begin position="20"/>
        <end position="177"/>
    </location>
</feature>
<evidence type="ECO:0000259" key="1">
    <source>
        <dbReference type="Pfam" id="PF13191"/>
    </source>
</evidence>
<dbReference type="Proteomes" id="UP000326336">
    <property type="component" value="Unassembled WGS sequence"/>
</dbReference>
<name>A0A5N5RFK5_9BIFI</name>
<comment type="caution">
    <text evidence="2">The sequence shown here is derived from an EMBL/GenBank/DDBJ whole genome shotgun (WGS) entry which is preliminary data.</text>
</comment>
<dbReference type="InterPro" id="IPR027417">
    <property type="entry name" value="P-loop_NTPase"/>
</dbReference>
<accession>A0A5N5RFK5</accession>
<dbReference type="EMBL" id="RQSP01000031">
    <property type="protein sequence ID" value="KAB5606037.1"/>
    <property type="molecule type" value="Genomic_DNA"/>
</dbReference>
<keyword evidence="2" id="KW-0547">Nucleotide-binding</keyword>
<organism evidence="2 3">
    <name type="scientific">Bifidobacterium jacchi</name>
    <dbReference type="NCBI Taxonomy" id="2490545"/>
    <lineage>
        <taxon>Bacteria</taxon>
        <taxon>Bacillati</taxon>
        <taxon>Actinomycetota</taxon>
        <taxon>Actinomycetes</taxon>
        <taxon>Bifidobacteriales</taxon>
        <taxon>Bifidobacteriaceae</taxon>
        <taxon>Bifidobacterium</taxon>
    </lineage>
</organism>
<evidence type="ECO:0000313" key="3">
    <source>
        <dbReference type="Proteomes" id="UP000326336"/>
    </source>
</evidence>
<keyword evidence="2" id="KW-0067">ATP-binding</keyword>
<proteinExistence type="predicted"/>
<dbReference type="Pfam" id="PF13191">
    <property type="entry name" value="AAA_16"/>
    <property type="match status" value="1"/>
</dbReference>
<evidence type="ECO:0000313" key="2">
    <source>
        <dbReference type="EMBL" id="KAB5606037.1"/>
    </source>
</evidence>